<name>A0ACB9NZ95_9MYRT</name>
<keyword evidence="2" id="KW-1185">Reference proteome</keyword>
<evidence type="ECO:0000313" key="2">
    <source>
        <dbReference type="Proteomes" id="UP001057402"/>
    </source>
</evidence>
<dbReference type="Proteomes" id="UP001057402">
    <property type="component" value="Chromosome 7"/>
</dbReference>
<comment type="caution">
    <text evidence="1">The sequence shown here is derived from an EMBL/GenBank/DDBJ whole genome shotgun (WGS) entry which is preliminary data.</text>
</comment>
<reference evidence="2" key="1">
    <citation type="journal article" date="2023" name="Front. Plant Sci.">
        <title>Chromosomal-level genome assembly of Melastoma candidum provides insights into trichome evolution.</title>
        <authorList>
            <person name="Zhong Y."/>
            <person name="Wu W."/>
            <person name="Sun C."/>
            <person name="Zou P."/>
            <person name="Liu Y."/>
            <person name="Dai S."/>
            <person name="Zhou R."/>
        </authorList>
    </citation>
    <scope>NUCLEOTIDE SEQUENCE [LARGE SCALE GENOMIC DNA]</scope>
</reference>
<evidence type="ECO:0000313" key="1">
    <source>
        <dbReference type="EMBL" id="KAI4342044.1"/>
    </source>
</evidence>
<sequence length="233" mass="26353">MAKKSSMGRQKIAIAKIPKKNHLQVTFSKRRSGLFKKASELCTLCGVEVAIIVFSPAGKPFSFGHHEVDTVIDRFLTRRPKPAESVPACQILEAHRNNNIRELNFVLAHLLNQVEFERKNGEELERFRIANEKGVWWELPIERLGTGELEQLKLAMEELRRNVVEQSSMLAGDHRSGMELFGTVDHVHGSIQFQDCEDVLETKPLDHVNGGISSSSAPAFSNYLNFRRDDGIF</sequence>
<gene>
    <name evidence="1" type="ORF">MLD38_026706</name>
</gene>
<protein>
    <submittedName>
        <fullName evidence="1">Uncharacterized protein</fullName>
    </submittedName>
</protein>
<proteinExistence type="predicted"/>
<organism evidence="1 2">
    <name type="scientific">Melastoma candidum</name>
    <dbReference type="NCBI Taxonomy" id="119954"/>
    <lineage>
        <taxon>Eukaryota</taxon>
        <taxon>Viridiplantae</taxon>
        <taxon>Streptophyta</taxon>
        <taxon>Embryophyta</taxon>
        <taxon>Tracheophyta</taxon>
        <taxon>Spermatophyta</taxon>
        <taxon>Magnoliopsida</taxon>
        <taxon>eudicotyledons</taxon>
        <taxon>Gunneridae</taxon>
        <taxon>Pentapetalae</taxon>
        <taxon>rosids</taxon>
        <taxon>malvids</taxon>
        <taxon>Myrtales</taxon>
        <taxon>Melastomataceae</taxon>
        <taxon>Melastomatoideae</taxon>
        <taxon>Melastomateae</taxon>
        <taxon>Melastoma</taxon>
    </lineage>
</organism>
<accession>A0ACB9NZ95</accession>
<dbReference type="EMBL" id="CM042886">
    <property type="protein sequence ID" value="KAI4342044.1"/>
    <property type="molecule type" value="Genomic_DNA"/>
</dbReference>